<keyword evidence="4" id="KW-1185">Reference proteome</keyword>
<organism evidence="3 4">
    <name type="scientific">Halogranum amylolyticum</name>
    <dbReference type="NCBI Taxonomy" id="660520"/>
    <lineage>
        <taxon>Archaea</taxon>
        <taxon>Methanobacteriati</taxon>
        <taxon>Methanobacteriota</taxon>
        <taxon>Stenosarchaea group</taxon>
        <taxon>Halobacteria</taxon>
        <taxon>Halobacteriales</taxon>
        <taxon>Haloferacaceae</taxon>
    </lineage>
</organism>
<keyword evidence="1" id="KW-1133">Transmembrane helix</keyword>
<keyword evidence="1" id="KW-0472">Membrane</keyword>
<dbReference type="Proteomes" id="UP000199126">
    <property type="component" value="Unassembled WGS sequence"/>
</dbReference>
<feature type="domain" description="DUF7344" evidence="2">
    <location>
        <begin position="23"/>
        <end position="95"/>
    </location>
</feature>
<dbReference type="AlphaFoldDB" id="A0A1H8S1L9"/>
<dbReference type="InterPro" id="IPR055768">
    <property type="entry name" value="DUF7344"/>
</dbReference>
<dbReference type="Pfam" id="PF24035">
    <property type="entry name" value="DUF7344"/>
    <property type="match status" value="1"/>
</dbReference>
<evidence type="ECO:0000313" key="4">
    <source>
        <dbReference type="Proteomes" id="UP000199126"/>
    </source>
</evidence>
<protein>
    <recommendedName>
        <fullName evidence="2">DUF7344 domain-containing protein</fullName>
    </recommendedName>
</protein>
<evidence type="ECO:0000313" key="3">
    <source>
        <dbReference type="EMBL" id="SEO72535.1"/>
    </source>
</evidence>
<keyword evidence="1" id="KW-0812">Transmembrane</keyword>
<gene>
    <name evidence="3" type="ORF">SAMN04487948_104380</name>
</gene>
<dbReference type="OrthoDB" id="331021at2157"/>
<name>A0A1H8S1L9_9EURY</name>
<sequence>MSSGVQQLAEESSESGLKRTEIHDVLRNDRRRLVLSRLREAEMPVSVRDLSEYVAGVEAGETPAPRNVRQSVYVSLHQTHIPKLEELGIIEQSDDGMRLSQHADEVTVYLEVVPKHGLSWGEYYLGVAVLGLLVQTAGFVGVPFVRGLDAVALATAFFGLFALSAIYHISTQQSTLFDRLRS</sequence>
<reference evidence="4" key="1">
    <citation type="submission" date="2016-10" db="EMBL/GenBank/DDBJ databases">
        <authorList>
            <person name="Varghese N."/>
            <person name="Submissions S."/>
        </authorList>
    </citation>
    <scope>NUCLEOTIDE SEQUENCE [LARGE SCALE GENOMIC DNA]</scope>
    <source>
        <strain evidence="4">CGMCC 1.10121</strain>
    </source>
</reference>
<dbReference type="RefSeq" id="WP_089823719.1">
    <property type="nucleotide sequence ID" value="NZ_FODV01000004.1"/>
</dbReference>
<accession>A0A1H8S1L9</accession>
<proteinExistence type="predicted"/>
<feature type="transmembrane region" description="Helical" evidence="1">
    <location>
        <begin position="150"/>
        <end position="169"/>
    </location>
</feature>
<dbReference type="EMBL" id="FODV01000004">
    <property type="protein sequence ID" value="SEO72535.1"/>
    <property type="molecule type" value="Genomic_DNA"/>
</dbReference>
<evidence type="ECO:0000256" key="1">
    <source>
        <dbReference type="SAM" id="Phobius"/>
    </source>
</evidence>
<evidence type="ECO:0000259" key="2">
    <source>
        <dbReference type="Pfam" id="PF24035"/>
    </source>
</evidence>
<feature type="transmembrane region" description="Helical" evidence="1">
    <location>
        <begin position="123"/>
        <end position="144"/>
    </location>
</feature>